<evidence type="ECO:0000313" key="2">
    <source>
        <dbReference type="Proteomes" id="UP001515480"/>
    </source>
</evidence>
<comment type="caution">
    <text evidence="1">The sequence shown here is derived from an EMBL/GenBank/DDBJ whole genome shotgun (WGS) entry which is preliminary data.</text>
</comment>
<keyword evidence="2" id="KW-1185">Reference proteome</keyword>
<dbReference type="EMBL" id="JBGBPQ010000001">
    <property type="protein sequence ID" value="KAL1529425.1"/>
    <property type="molecule type" value="Genomic_DNA"/>
</dbReference>
<dbReference type="Proteomes" id="UP001515480">
    <property type="component" value="Unassembled WGS sequence"/>
</dbReference>
<reference evidence="1 2" key="1">
    <citation type="journal article" date="2024" name="Science">
        <title>Giant polyketide synthase enzymes in the biosynthesis of giant marine polyether toxins.</title>
        <authorList>
            <person name="Fallon T.R."/>
            <person name="Shende V.V."/>
            <person name="Wierzbicki I.H."/>
            <person name="Pendleton A.L."/>
            <person name="Watervoot N.F."/>
            <person name="Auber R.P."/>
            <person name="Gonzalez D.J."/>
            <person name="Wisecaver J.H."/>
            <person name="Moore B.S."/>
        </authorList>
    </citation>
    <scope>NUCLEOTIDE SEQUENCE [LARGE SCALE GENOMIC DNA]</scope>
    <source>
        <strain evidence="1 2">12B1</strain>
    </source>
</reference>
<evidence type="ECO:0000313" key="1">
    <source>
        <dbReference type="EMBL" id="KAL1529425.1"/>
    </source>
</evidence>
<dbReference type="Gene3D" id="3.90.550.50">
    <property type="match status" value="1"/>
</dbReference>
<sequence>MAAALQHPSAVIPAAELLARRPARLFSCGPADGTRLPRLAGPTHVASASAYSERGVPPLAWSHIAVGMMLVRGGRRATLEARLLERARTTWMAQVPQLEMLLLVSCVNAKGEGAARGPKPAAGPTEWLHTFISSPGVPSQVRWRCYLGIDRLGRSLWRKTAALFQQLLQEFPGKEFYLKMDSDAMMFPRPLIRFLEYIRTSTPPGFPLYFGNNRIADRSKFCLFKSCLLRSEPWLALARNQTSLAGDAVPQRLRGEASYAQGGFYGLNRVALELMNQGACMDSVATAVDRHRKGVQLFEDETVGLCMYLHNVPLVTCSCFYDWGPCDIGNTSSCRADTSETKLCRLPLSVHKLKELSWYDGWWRFLSEREGEGLRELNEWESSQRQHATQKKAVRLARSHHGLHEHSYANIRHYSSRGMVKQ</sequence>
<protein>
    <recommendedName>
        <fullName evidence="3">Hexosyltransferase</fullName>
    </recommendedName>
</protein>
<organism evidence="1 2">
    <name type="scientific">Prymnesium parvum</name>
    <name type="common">Toxic golden alga</name>
    <dbReference type="NCBI Taxonomy" id="97485"/>
    <lineage>
        <taxon>Eukaryota</taxon>
        <taxon>Haptista</taxon>
        <taxon>Haptophyta</taxon>
        <taxon>Prymnesiophyceae</taxon>
        <taxon>Prymnesiales</taxon>
        <taxon>Prymnesiaceae</taxon>
        <taxon>Prymnesium</taxon>
    </lineage>
</organism>
<proteinExistence type="predicted"/>
<dbReference type="AlphaFoldDB" id="A0AB34K560"/>
<name>A0AB34K560_PRYPA</name>
<evidence type="ECO:0008006" key="3">
    <source>
        <dbReference type="Google" id="ProtNLM"/>
    </source>
</evidence>
<gene>
    <name evidence="1" type="ORF">AB1Y20_000373</name>
</gene>
<accession>A0AB34K560</accession>